<dbReference type="SUPFAM" id="SSF55120">
    <property type="entry name" value="Pseudouridine synthase"/>
    <property type="match status" value="1"/>
</dbReference>
<comment type="catalytic activity">
    <reaction evidence="1">
        <text>a uridine in RNA = a pseudouridine in RNA</text>
        <dbReference type="Rhea" id="RHEA:48348"/>
        <dbReference type="Rhea" id="RHEA-COMP:12068"/>
        <dbReference type="Rhea" id="RHEA-COMP:12069"/>
        <dbReference type="ChEBI" id="CHEBI:65314"/>
        <dbReference type="ChEBI" id="CHEBI:65315"/>
    </reaction>
</comment>
<dbReference type="Pfam" id="PF00849">
    <property type="entry name" value="PseudoU_synth_2"/>
    <property type="match status" value="1"/>
</dbReference>
<keyword evidence="6" id="KW-1185">Reference proteome</keyword>
<dbReference type="RefSeq" id="WP_046442412.1">
    <property type="nucleotide sequence ID" value="NZ_LAYJ01000045.1"/>
</dbReference>
<evidence type="ECO:0000256" key="3">
    <source>
        <dbReference type="ARBA" id="ARBA00033164"/>
    </source>
</evidence>
<sequence>MIPQILFEDNHLVVAVKPQNMPSQADNSHDADFLNVIKRYVKKKYGKPGDAYIGLVHRLDRPAGGVMVFARTSKAAARLSAQIKDGTLKKSYYAIITNPVPPKGTLCGYLLKDARTNTSRVVPEDTPGAKRAELSYSIACSDGPYSLADIALKTGRSHQIRVQFSHMGAPLLGDVKYGGMENPRLCLWSYSISLIHPTKKERLTFTCPPPNLFPWPLFFD</sequence>
<evidence type="ECO:0000256" key="1">
    <source>
        <dbReference type="ARBA" id="ARBA00000073"/>
    </source>
</evidence>
<evidence type="ECO:0000256" key="2">
    <source>
        <dbReference type="ARBA" id="ARBA00031870"/>
    </source>
</evidence>
<comment type="caution">
    <text evidence="5">The sequence shown here is derived from an EMBL/GenBank/DDBJ whole genome shotgun (WGS) entry which is preliminary data.</text>
</comment>
<dbReference type="GO" id="GO:0140098">
    <property type="term" value="F:catalytic activity, acting on RNA"/>
    <property type="evidence" value="ECO:0007669"/>
    <property type="project" value="UniProtKB-ARBA"/>
</dbReference>
<dbReference type="GO" id="GO:0006396">
    <property type="term" value="P:RNA processing"/>
    <property type="evidence" value="ECO:0007669"/>
    <property type="project" value="UniProtKB-ARBA"/>
</dbReference>
<name>A0A0M2NM36_9FIRM</name>
<feature type="domain" description="Pseudouridine synthase RsuA/RluA-like" evidence="4">
    <location>
        <begin position="11"/>
        <end position="166"/>
    </location>
</feature>
<dbReference type="PANTHER" id="PTHR21600">
    <property type="entry name" value="MITOCHONDRIAL RNA PSEUDOURIDINE SYNTHASE"/>
    <property type="match status" value="1"/>
</dbReference>
<dbReference type="Proteomes" id="UP000034076">
    <property type="component" value="Unassembled WGS sequence"/>
</dbReference>
<dbReference type="InterPro" id="IPR050188">
    <property type="entry name" value="RluA_PseudoU_synthase"/>
</dbReference>
<dbReference type="OrthoDB" id="9807829at2"/>
<gene>
    <name evidence="5" type="ORF">CHK_0464</name>
</gene>
<dbReference type="GO" id="GO:0009982">
    <property type="term" value="F:pseudouridine synthase activity"/>
    <property type="evidence" value="ECO:0007669"/>
    <property type="project" value="InterPro"/>
</dbReference>
<proteinExistence type="predicted"/>
<dbReference type="GO" id="GO:0001522">
    <property type="term" value="P:pseudouridine synthesis"/>
    <property type="evidence" value="ECO:0007669"/>
    <property type="project" value="InterPro"/>
</dbReference>
<evidence type="ECO:0000313" key="5">
    <source>
        <dbReference type="EMBL" id="KKI52036.1"/>
    </source>
</evidence>
<dbReference type="STRING" id="270498.CHK_0464"/>
<dbReference type="Gene3D" id="3.30.2350.10">
    <property type="entry name" value="Pseudouridine synthase"/>
    <property type="match status" value="1"/>
</dbReference>
<accession>A0A0M2NM36</accession>
<organism evidence="5 6">
    <name type="scientific">Christensenella hongkongensis</name>
    <dbReference type="NCBI Taxonomy" id="270498"/>
    <lineage>
        <taxon>Bacteria</taxon>
        <taxon>Bacillati</taxon>
        <taxon>Bacillota</taxon>
        <taxon>Clostridia</taxon>
        <taxon>Christensenellales</taxon>
        <taxon>Christensenellaceae</taxon>
        <taxon>Christensenella</taxon>
    </lineage>
</organism>
<dbReference type="EMBL" id="LAYJ01000045">
    <property type="protein sequence ID" value="KKI52036.1"/>
    <property type="molecule type" value="Genomic_DNA"/>
</dbReference>
<protein>
    <recommendedName>
        <fullName evidence="2">RNA pseudouridylate synthase</fullName>
    </recommendedName>
    <alternativeName>
        <fullName evidence="3">RNA-uridine isomerase</fullName>
    </alternativeName>
</protein>
<evidence type="ECO:0000259" key="4">
    <source>
        <dbReference type="Pfam" id="PF00849"/>
    </source>
</evidence>
<dbReference type="InterPro" id="IPR020103">
    <property type="entry name" value="PsdUridine_synth_cat_dom_sf"/>
</dbReference>
<evidence type="ECO:0000313" key="6">
    <source>
        <dbReference type="Proteomes" id="UP000034076"/>
    </source>
</evidence>
<dbReference type="PATRIC" id="fig|270498.16.peg.568"/>
<dbReference type="GO" id="GO:0003723">
    <property type="term" value="F:RNA binding"/>
    <property type="evidence" value="ECO:0007669"/>
    <property type="project" value="InterPro"/>
</dbReference>
<dbReference type="CDD" id="cd02869">
    <property type="entry name" value="PseudoU_synth_RluA_like"/>
    <property type="match status" value="1"/>
</dbReference>
<dbReference type="InterPro" id="IPR006145">
    <property type="entry name" value="PsdUridine_synth_RsuA/RluA"/>
</dbReference>
<reference evidence="5 6" key="1">
    <citation type="submission" date="2015-04" db="EMBL/GenBank/DDBJ databases">
        <title>Draft genome sequence of bacteremic isolate Catabacter hongkongensis type strain HKU16T.</title>
        <authorList>
            <person name="Lau S.K."/>
            <person name="Teng J.L."/>
            <person name="Huang Y."/>
            <person name="Curreem S.O."/>
            <person name="Tsui S.K."/>
            <person name="Woo P.C."/>
        </authorList>
    </citation>
    <scope>NUCLEOTIDE SEQUENCE [LARGE SCALE GENOMIC DNA]</scope>
    <source>
        <strain evidence="5 6">HKU16</strain>
    </source>
</reference>
<dbReference type="AlphaFoldDB" id="A0A0M2NM36"/>